<accession>A0ABN6HAI1</accession>
<keyword evidence="1" id="KW-0472">Membrane</keyword>
<evidence type="ECO:0000256" key="1">
    <source>
        <dbReference type="SAM" id="Phobius"/>
    </source>
</evidence>
<feature type="domain" description="DUF3592" evidence="2">
    <location>
        <begin position="47"/>
        <end position="137"/>
    </location>
</feature>
<dbReference type="InterPro" id="IPR021994">
    <property type="entry name" value="DUF3592"/>
</dbReference>
<name>A0ABN6HAI1_9BACT</name>
<dbReference type="EMBL" id="AP024702">
    <property type="protein sequence ID" value="BCX49554.1"/>
    <property type="molecule type" value="Genomic_DNA"/>
</dbReference>
<dbReference type="RefSeq" id="WP_338686206.1">
    <property type="nucleotide sequence ID" value="NZ_AP024702.1"/>
</dbReference>
<dbReference type="Proteomes" id="UP001374893">
    <property type="component" value="Chromosome"/>
</dbReference>
<keyword evidence="1" id="KW-1133">Transmembrane helix</keyword>
<evidence type="ECO:0000313" key="3">
    <source>
        <dbReference type="EMBL" id="BCX49554.1"/>
    </source>
</evidence>
<feature type="transmembrane region" description="Helical" evidence="1">
    <location>
        <begin position="142"/>
        <end position="162"/>
    </location>
</feature>
<gene>
    <name evidence="3" type="ORF">HAHE_34620</name>
</gene>
<keyword evidence="4" id="KW-1185">Reference proteome</keyword>
<dbReference type="Pfam" id="PF12158">
    <property type="entry name" value="DUF3592"/>
    <property type="match status" value="1"/>
</dbReference>
<protein>
    <recommendedName>
        <fullName evidence="2">DUF3592 domain-containing protein</fullName>
    </recommendedName>
</protein>
<evidence type="ECO:0000259" key="2">
    <source>
        <dbReference type="Pfam" id="PF12158"/>
    </source>
</evidence>
<evidence type="ECO:0000313" key="4">
    <source>
        <dbReference type="Proteomes" id="UP001374893"/>
    </source>
</evidence>
<feature type="transmembrane region" description="Helical" evidence="1">
    <location>
        <begin position="12"/>
        <end position="31"/>
    </location>
</feature>
<organism evidence="3 4">
    <name type="scientific">Haloferula helveola</name>
    <dbReference type="NCBI Taxonomy" id="490095"/>
    <lineage>
        <taxon>Bacteria</taxon>
        <taxon>Pseudomonadati</taxon>
        <taxon>Verrucomicrobiota</taxon>
        <taxon>Verrucomicrobiia</taxon>
        <taxon>Verrucomicrobiales</taxon>
        <taxon>Verrucomicrobiaceae</taxon>
        <taxon>Haloferula</taxon>
    </lineage>
</organism>
<sequence>MAQRTTGARIYLTLIGLLLALAGAVFSWLMWRSFSRASRIDSWPQVPCAILESAVESRRDDPDWGDDMPQGFRFRVRYSYDFEEKNHESDRYRLRGSSWSSSEAGARELVERYPAGSVAECRVSPDDPALAVLEGESRAPGYSLWFPLLFFVGGIGVVIGAWRR</sequence>
<reference evidence="3 4" key="1">
    <citation type="submission" date="2021-06" db="EMBL/GenBank/DDBJ databases">
        <title>Complete genome of Haloferula helveola possessing various polysaccharide degrading enzymes.</title>
        <authorList>
            <person name="Takami H."/>
            <person name="Huang C."/>
            <person name="Hamasaki K."/>
        </authorList>
    </citation>
    <scope>NUCLEOTIDE SEQUENCE [LARGE SCALE GENOMIC DNA]</scope>
    <source>
        <strain evidence="3 4">CN-1</strain>
    </source>
</reference>
<proteinExistence type="predicted"/>
<keyword evidence="1" id="KW-0812">Transmembrane</keyword>